<organism evidence="10 11">
    <name type="scientific">Tumebacillus avium</name>
    <dbReference type="NCBI Taxonomy" id="1903704"/>
    <lineage>
        <taxon>Bacteria</taxon>
        <taxon>Bacillati</taxon>
        <taxon>Bacillota</taxon>
        <taxon>Bacilli</taxon>
        <taxon>Bacillales</taxon>
        <taxon>Alicyclobacillaceae</taxon>
        <taxon>Tumebacillus</taxon>
    </lineage>
</organism>
<keyword evidence="5 9" id="KW-0812">Transmembrane</keyword>
<reference evidence="11" key="1">
    <citation type="submission" date="2017-05" db="EMBL/GenBank/DDBJ databases">
        <authorList>
            <person name="Sung H."/>
        </authorList>
    </citation>
    <scope>NUCLEOTIDE SEQUENCE [LARGE SCALE GENOMIC DNA]</scope>
    <source>
        <strain evidence="11">AR23208</strain>
    </source>
</reference>
<dbReference type="Proteomes" id="UP000195437">
    <property type="component" value="Chromosome"/>
</dbReference>
<evidence type="ECO:0000256" key="9">
    <source>
        <dbReference type="SAM" id="Phobius"/>
    </source>
</evidence>
<dbReference type="PIRSF" id="PIRSF016661">
    <property type="entry name" value="BioY"/>
    <property type="match status" value="1"/>
</dbReference>
<evidence type="ECO:0000256" key="5">
    <source>
        <dbReference type="ARBA" id="ARBA00022692"/>
    </source>
</evidence>
<dbReference type="RefSeq" id="WP_087457094.1">
    <property type="nucleotide sequence ID" value="NZ_CP021434.1"/>
</dbReference>
<protein>
    <recommendedName>
        <fullName evidence="8">Biotin transporter</fullName>
    </recommendedName>
</protein>
<evidence type="ECO:0000256" key="4">
    <source>
        <dbReference type="ARBA" id="ARBA00022475"/>
    </source>
</evidence>
<accession>A0A1Y0IQU8</accession>
<dbReference type="PANTHER" id="PTHR34295">
    <property type="entry name" value="BIOTIN TRANSPORTER BIOY"/>
    <property type="match status" value="1"/>
</dbReference>
<feature type="transmembrane region" description="Helical" evidence="9">
    <location>
        <begin position="80"/>
        <end position="105"/>
    </location>
</feature>
<dbReference type="PANTHER" id="PTHR34295:SF4">
    <property type="entry name" value="BIOTIN TRANSPORTER BIOY-RELATED"/>
    <property type="match status" value="1"/>
</dbReference>
<name>A0A1Y0IQU8_9BACL</name>
<dbReference type="Pfam" id="PF02632">
    <property type="entry name" value="BioY"/>
    <property type="match status" value="1"/>
</dbReference>
<keyword evidence="4 8" id="KW-1003">Cell membrane</keyword>
<dbReference type="EMBL" id="CP021434">
    <property type="protein sequence ID" value="ARU61724.1"/>
    <property type="molecule type" value="Genomic_DNA"/>
</dbReference>
<keyword evidence="3 8" id="KW-0813">Transport</keyword>
<feature type="transmembrane region" description="Helical" evidence="9">
    <location>
        <begin position="44"/>
        <end position="74"/>
    </location>
</feature>
<keyword evidence="6 9" id="KW-1133">Transmembrane helix</keyword>
<gene>
    <name evidence="10" type="ORF">CBW65_12340</name>
</gene>
<proteinExistence type="inferred from homology"/>
<dbReference type="InterPro" id="IPR003784">
    <property type="entry name" value="BioY"/>
</dbReference>
<dbReference type="Gene3D" id="1.10.1760.20">
    <property type="match status" value="1"/>
</dbReference>
<comment type="subcellular location">
    <subcellularLocation>
        <location evidence="1 8">Cell membrane</location>
        <topology evidence="1 8">Multi-pass membrane protein</topology>
    </subcellularLocation>
</comment>
<dbReference type="AlphaFoldDB" id="A0A1Y0IQU8"/>
<evidence type="ECO:0000256" key="2">
    <source>
        <dbReference type="ARBA" id="ARBA00010692"/>
    </source>
</evidence>
<feature type="transmembrane region" description="Helical" evidence="9">
    <location>
        <begin position="12"/>
        <end position="32"/>
    </location>
</feature>
<sequence>MGVQFTVRGVVFSALFAALLVVLSYVNINLGFSPVPITLSNMTILLAGAMLGPFYGFFSMALVVILTLIGLPMWHGTGGIGLVAGPTGGFIVMYPVAAFLVGWAANRIKGRGVAAHIQMLLVTFILGSLTLYVGGVPWLKIVAGLSWNDALVGGFYPFWPGDLAKAVVATAIVLQVRNVYTPQRLVGKGGSKVVTLN</sequence>
<dbReference type="GO" id="GO:0005886">
    <property type="term" value="C:plasma membrane"/>
    <property type="evidence" value="ECO:0007669"/>
    <property type="project" value="UniProtKB-SubCell"/>
</dbReference>
<dbReference type="OrthoDB" id="9803495at2"/>
<evidence type="ECO:0000256" key="6">
    <source>
        <dbReference type="ARBA" id="ARBA00022989"/>
    </source>
</evidence>
<evidence type="ECO:0000313" key="11">
    <source>
        <dbReference type="Proteomes" id="UP000195437"/>
    </source>
</evidence>
<feature type="transmembrane region" description="Helical" evidence="9">
    <location>
        <begin position="158"/>
        <end position="176"/>
    </location>
</feature>
<comment type="similarity">
    <text evidence="2 8">Belongs to the BioY family.</text>
</comment>
<keyword evidence="7 8" id="KW-0472">Membrane</keyword>
<evidence type="ECO:0000313" key="10">
    <source>
        <dbReference type="EMBL" id="ARU61724.1"/>
    </source>
</evidence>
<dbReference type="GO" id="GO:0015225">
    <property type="term" value="F:biotin transmembrane transporter activity"/>
    <property type="evidence" value="ECO:0007669"/>
    <property type="project" value="UniProtKB-UniRule"/>
</dbReference>
<evidence type="ECO:0000256" key="7">
    <source>
        <dbReference type="ARBA" id="ARBA00023136"/>
    </source>
</evidence>
<dbReference type="KEGG" id="tum:CBW65_12340"/>
<keyword evidence="11" id="KW-1185">Reference proteome</keyword>
<feature type="transmembrane region" description="Helical" evidence="9">
    <location>
        <begin position="117"/>
        <end position="138"/>
    </location>
</feature>
<evidence type="ECO:0000256" key="8">
    <source>
        <dbReference type="PIRNR" id="PIRNR016661"/>
    </source>
</evidence>
<evidence type="ECO:0000256" key="1">
    <source>
        <dbReference type="ARBA" id="ARBA00004651"/>
    </source>
</evidence>
<evidence type="ECO:0000256" key="3">
    <source>
        <dbReference type="ARBA" id="ARBA00022448"/>
    </source>
</evidence>